<evidence type="ECO:0000256" key="8">
    <source>
        <dbReference type="ARBA" id="ARBA00022777"/>
    </source>
</evidence>
<dbReference type="PROSITE" id="PS50109">
    <property type="entry name" value="HIS_KIN"/>
    <property type="match status" value="1"/>
</dbReference>
<comment type="subcellular location">
    <subcellularLocation>
        <location evidence="2">Cell membrane</location>
        <topology evidence="2">Multi-pass membrane protein</topology>
    </subcellularLocation>
</comment>
<evidence type="ECO:0000259" key="14">
    <source>
        <dbReference type="PROSITE" id="PS50885"/>
    </source>
</evidence>
<evidence type="ECO:0000256" key="4">
    <source>
        <dbReference type="ARBA" id="ARBA00022475"/>
    </source>
</evidence>
<evidence type="ECO:0000313" key="15">
    <source>
        <dbReference type="EMBL" id="GAM16744.1"/>
    </source>
</evidence>
<dbReference type="Gene3D" id="6.10.340.10">
    <property type="match status" value="1"/>
</dbReference>
<feature type="transmembrane region" description="Helical" evidence="12">
    <location>
        <begin position="167"/>
        <end position="185"/>
    </location>
</feature>
<dbReference type="InterPro" id="IPR003661">
    <property type="entry name" value="HisK_dim/P_dom"/>
</dbReference>
<dbReference type="SUPFAM" id="SSF55874">
    <property type="entry name" value="ATPase domain of HSP90 chaperone/DNA topoisomerase II/histidine kinase"/>
    <property type="match status" value="1"/>
</dbReference>
<keyword evidence="11 12" id="KW-0472">Membrane</keyword>
<dbReference type="Gene3D" id="3.30.565.10">
    <property type="entry name" value="Histidine kinase-like ATPase, C-terminal domain"/>
    <property type="match status" value="1"/>
</dbReference>
<dbReference type="GO" id="GO:0005524">
    <property type="term" value="F:ATP binding"/>
    <property type="evidence" value="ECO:0007669"/>
    <property type="project" value="UniProtKB-KW"/>
</dbReference>
<reference evidence="15 16" key="1">
    <citation type="submission" date="2013-06" db="EMBL/GenBank/DDBJ databases">
        <title>Whole genome shotgun sequence of Bacillus selenatarsenatis SF-1.</title>
        <authorList>
            <person name="Kuroda M."/>
            <person name="Sei K."/>
            <person name="Yamashita M."/>
            <person name="Ike M."/>
        </authorList>
    </citation>
    <scope>NUCLEOTIDE SEQUENCE [LARGE SCALE GENOMIC DNA]</scope>
    <source>
        <strain evidence="15 16">SF-1</strain>
    </source>
</reference>
<keyword evidence="8 15" id="KW-0418">Kinase</keyword>
<dbReference type="PANTHER" id="PTHR45453">
    <property type="entry name" value="PHOSPHATE REGULON SENSOR PROTEIN PHOR"/>
    <property type="match status" value="1"/>
</dbReference>
<dbReference type="CDD" id="cd06225">
    <property type="entry name" value="HAMP"/>
    <property type="match status" value="1"/>
</dbReference>
<dbReference type="Gene3D" id="1.10.287.130">
    <property type="match status" value="1"/>
</dbReference>
<keyword evidence="7" id="KW-0547">Nucleotide-binding</keyword>
<evidence type="ECO:0000256" key="1">
    <source>
        <dbReference type="ARBA" id="ARBA00000085"/>
    </source>
</evidence>
<proteinExistence type="predicted"/>
<evidence type="ECO:0000256" key="9">
    <source>
        <dbReference type="ARBA" id="ARBA00022840"/>
    </source>
</evidence>
<comment type="catalytic activity">
    <reaction evidence="1">
        <text>ATP + protein L-histidine = ADP + protein N-phospho-L-histidine.</text>
        <dbReference type="EC" id="2.7.13.3"/>
    </reaction>
</comment>
<dbReference type="Pfam" id="PF00672">
    <property type="entry name" value="HAMP"/>
    <property type="match status" value="1"/>
</dbReference>
<dbReference type="PANTHER" id="PTHR45453:SF1">
    <property type="entry name" value="PHOSPHATE REGULON SENSOR PROTEIN PHOR"/>
    <property type="match status" value="1"/>
</dbReference>
<evidence type="ECO:0000256" key="12">
    <source>
        <dbReference type="SAM" id="Phobius"/>
    </source>
</evidence>
<dbReference type="Pfam" id="PF00512">
    <property type="entry name" value="HisKA"/>
    <property type="match status" value="1"/>
</dbReference>
<dbReference type="Pfam" id="PF02518">
    <property type="entry name" value="HATPase_c"/>
    <property type="match status" value="1"/>
</dbReference>
<dbReference type="EMBL" id="BASE01000138">
    <property type="protein sequence ID" value="GAM16744.1"/>
    <property type="molecule type" value="Genomic_DNA"/>
</dbReference>
<dbReference type="GO" id="GO:0000155">
    <property type="term" value="F:phosphorelay sensor kinase activity"/>
    <property type="evidence" value="ECO:0007669"/>
    <property type="project" value="InterPro"/>
</dbReference>
<dbReference type="GO" id="GO:0005886">
    <property type="term" value="C:plasma membrane"/>
    <property type="evidence" value="ECO:0007669"/>
    <property type="project" value="UniProtKB-SubCell"/>
</dbReference>
<dbReference type="SUPFAM" id="SSF158472">
    <property type="entry name" value="HAMP domain-like"/>
    <property type="match status" value="1"/>
</dbReference>
<organism evidence="15 16">
    <name type="scientific">Mesobacillus selenatarsenatis (strain DSM 18680 / JCM 14380 / FERM P-15431 / SF-1)</name>
    <dbReference type="NCBI Taxonomy" id="1321606"/>
    <lineage>
        <taxon>Bacteria</taxon>
        <taxon>Bacillati</taxon>
        <taxon>Bacillota</taxon>
        <taxon>Bacilli</taxon>
        <taxon>Bacillales</taxon>
        <taxon>Bacillaceae</taxon>
        <taxon>Mesobacillus</taxon>
    </lineage>
</organism>
<dbReference type="AlphaFoldDB" id="A0A0A8XBT6"/>
<dbReference type="CDD" id="cd00082">
    <property type="entry name" value="HisKA"/>
    <property type="match status" value="1"/>
</dbReference>
<dbReference type="InterPro" id="IPR004358">
    <property type="entry name" value="Sig_transdc_His_kin-like_C"/>
</dbReference>
<dbReference type="PRINTS" id="PR00344">
    <property type="entry name" value="BCTRLSENSOR"/>
</dbReference>
<dbReference type="Proteomes" id="UP000031014">
    <property type="component" value="Unassembled WGS sequence"/>
</dbReference>
<dbReference type="GO" id="GO:0016036">
    <property type="term" value="P:cellular response to phosphate starvation"/>
    <property type="evidence" value="ECO:0007669"/>
    <property type="project" value="TreeGrafter"/>
</dbReference>
<evidence type="ECO:0000313" key="16">
    <source>
        <dbReference type="Proteomes" id="UP000031014"/>
    </source>
</evidence>
<feature type="domain" description="Histidine kinase" evidence="13">
    <location>
        <begin position="249"/>
        <end position="466"/>
    </location>
</feature>
<evidence type="ECO:0000256" key="5">
    <source>
        <dbReference type="ARBA" id="ARBA00022553"/>
    </source>
</evidence>
<protein>
    <recommendedName>
        <fullName evidence="3">histidine kinase</fullName>
        <ecNumber evidence="3">2.7.13.3</ecNumber>
    </recommendedName>
</protein>
<dbReference type="EC" id="2.7.13.3" evidence="3"/>
<feature type="transmembrane region" description="Helical" evidence="12">
    <location>
        <begin position="12"/>
        <end position="35"/>
    </location>
</feature>
<evidence type="ECO:0000256" key="2">
    <source>
        <dbReference type="ARBA" id="ARBA00004651"/>
    </source>
</evidence>
<evidence type="ECO:0000259" key="13">
    <source>
        <dbReference type="PROSITE" id="PS50109"/>
    </source>
</evidence>
<dbReference type="InterPro" id="IPR036890">
    <property type="entry name" value="HATPase_C_sf"/>
</dbReference>
<dbReference type="PROSITE" id="PS50885">
    <property type="entry name" value="HAMP"/>
    <property type="match status" value="1"/>
</dbReference>
<comment type="caution">
    <text evidence="15">The sequence shown here is derived from an EMBL/GenBank/DDBJ whole genome shotgun (WGS) entry which is preliminary data.</text>
</comment>
<sequence>MISFSDSLFKKLWLTVTATILVTVLYSFFLSYLFYEKLYVDIVEESLLEEGNRLASDYIGGPLTDEMKQRVEWYNEKSESEVFLVSNPKELSACLPYSIDYETLIGKEERELLLKGEPVMKAGFEERFGRKILAVAIPLLDNNRLEGIIYLYVPLAKISELTVDFSFLWLIGDVLFIVIAAFLGFKMLRRLTRPLAAMKEAAERVSGGDYSARVNIKSDDEIGQLAKAFNHMSESVQKEDEKKREFLADVSHELRTPISYIKGYSEALETGMIKETDEKNKYLKLINRESGRMVKLVEDLLDLSRLDADEYRLIKNPFPLAQLMEDFIIKYGPALKEKNISLTLDLDPDIIIYGDEGRLEQIFQNIIDNSIRYTECGGSISIMLSKHVYGCKVEIADTGAGIAEEDINKLTERFYRVNKARSRADGGTGLGLAIVDKLIKLHDGKMEIASELGKGTTISLYFPAVEL</sequence>
<keyword evidence="16" id="KW-1185">Reference proteome</keyword>
<keyword evidence="4" id="KW-1003">Cell membrane</keyword>
<keyword evidence="6" id="KW-0808">Transferase</keyword>
<dbReference type="RefSeq" id="WP_041968313.1">
    <property type="nucleotide sequence ID" value="NZ_BASE01000138.1"/>
</dbReference>
<dbReference type="SMART" id="SM00388">
    <property type="entry name" value="HisKA"/>
    <property type="match status" value="1"/>
</dbReference>
<feature type="domain" description="HAMP" evidence="14">
    <location>
        <begin position="189"/>
        <end position="241"/>
    </location>
</feature>
<name>A0A0A8XBT6_MESS1</name>
<dbReference type="InterPro" id="IPR003660">
    <property type="entry name" value="HAMP_dom"/>
</dbReference>
<evidence type="ECO:0000256" key="3">
    <source>
        <dbReference type="ARBA" id="ARBA00012438"/>
    </source>
</evidence>
<dbReference type="GO" id="GO:0004721">
    <property type="term" value="F:phosphoprotein phosphatase activity"/>
    <property type="evidence" value="ECO:0007669"/>
    <property type="project" value="TreeGrafter"/>
</dbReference>
<evidence type="ECO:0000256" key="6">
    <source>
        <dbReference type="ARBA" id="ARBA00022679"/>
    </source>
</evidence>
<dbReference type="SMART" id="SM00387">
    <property type="entry name" value="HATPase_c"/>
    <property type="match status" value="1"/>
</dbReference>
<evidence type="ECO:0000256" key="11">
    <source>
        <dbReference type="ARBA" id="ARBA00023136"/>
    </source>
</evidence>
<dbReference type="STRING" id="1321606.SAMD00020551_4974"/>
<dbReference type="SUPFAM" id="SSF47384">
    <property type="entry name" value="Homodimeric domain of signal transducing histidine kinase"/>
    <property type="match status" value="1"/>
</dbReference>
<keyword evidence="5" id="KW-0597">Phosphoprotein</keyword>
<dbReference type="InterPro" id="IPR050351">
    <property type="entry name" value="BphY/WalK/GraS-like"/>
</dbReference>
<keyword evidence="10" id="KW-0902">Two-component regulatory system</keyword>
<dbReference type="FunFam" id="1.10.287.130:FF:000001">
    <property type="entry name" value="Two-component sensor histidine kinase"/>
    <property type="match status" value="1"/>
</dbReference>
<gene>
    <name evidence="15" type="ORF">SAMD00020551_4974</name>
</gene>
<accession>A0A0A8XBT6</accession>
<dbReference type="InterPro" id="IPR036097">
    <property type="entry name" value="HisK_dim/P_sf"/>
</dbReference>
<evidence type="ECO:0000256" key="10">
    <source>
        <dbReference type="ARBA" id="ARBA00023012"/>
    </source>
</evidence>
<keyword evidence="9" id="KW-0067">ATP-binding</keyword>
<keyword evidence="12" id="KW-0812">Transmembrane</keyword>
<dbReference type="InterPro" id="IPR003594">
    <property type="entry name" value="HATPase_dom"/>
</dbReference>
<dbReference type="OrthoDB" id="3436at2"/>
<dbReference type="FunFam" id="3.30.565.10:FF:000006">
    <property type="entry name" value="Sensor histidine kinase WalK"/>
    <property type="match status" value="1"/>
</dbReference>
<evidence type="ECO:0000256" key="7">
    <source>
        <dbReference type="ARBA" id="ARBA00022741"/>
    </source>
</evidence>
<keyword evidence="12" id="KW-1133">Transmembrane helix</keyword>
<dbReference type="SMART" id="SM00304">
    <property type="entry name" value="HAMP"/>
    <property type="match status" value="1"/>
</dbReference>
<dbReference type="InterPro" id="IPR005467">
    <property type="entry name" value="His_kinase_dom"/>
</dbReference>